<feature type="binding site" evidence="8">
    <location>
        <position position="267"/>
    </location>
    <ligand>
        <name>Mn(2+)</name>
        <dbReference type="ChEBI" id="CHEBI:29035"/>
        <label>1</label>
    </ligand>
</feature>
<dbReference type="OrthoDB" id="9809354at2"/>
<dbReference type="InterPro" id="IPR043472">
    <property type="entry name" value="Macro_dom-like"/>
</dbReference>
<dbReference type="PROSITE" id="PS00631">
    <property type="entry name" value="CYTOSOL_AP"/>
    <property type="match status" value="1"/>
</dbReference>
<keyword evidence="4 8" id="KW-0031">Aminopeptidase</keyword>
<comment type="similarity">
    <text evidence="3 8">Belongs to the peptidase M17 family.</text>
</comment>
<dbReference type="Gene3D" id="3.40.220.10">
    <property type="entry name" value="Leucine Aminopeptidase, subunit E, domain 1"/>
    <property type="match status" value="1"/>
</dbReference>
<evidence type="ECO:0000256" key="3">
    <source>
        <dbReference type="ARBA" id="ARBA00009528"/>
    </source>
</evidence>
<comment type="catalytic activity">
    <reaction evidence="1 8">
        <text>Release of an N-terminal amino acid, Xaa-|-Yaa-, in which Xaa is preferably Leu, but may be other amino acids including Pro although not Arg or Lys, and Yaa may be Pro. Amino acid amides and methyl esters are also readily hydrolyzed, but rates on arylamides are exceedingly low.</text>
        <dbReference type="EC" id="3.4.11.1"/>
    </reaction>
</comment>
<evidence type="ECO:0000259" key="9">
    <source>
        <dbReference type="PROSITE" id="PS00631"/>
    </source>
</evidence>
<evidence type="ECO:0000256" key="1">
    <source>
        <dbReference type="ARBA" id="ARBA00000135"/>
    </source>
</evidence>
<feature type="binding site" evidence="8">
    <location>
        <position position="262"/>
    </location>
    <ligand>
        <name>Mn(2+)</name>
        <dbReference type="ChEBI" id="CHEBI:29035"/>
        <label>2</label>
    </ligand>
</feature>
<dbReference type="InterPro" id="IPR023042">
    <property type="entry name" value="Peptidase_M17_leu_NH2_pept"/>
</dbReference>
<proteinExistence type="inferred from homology"/>
<keyword evidence="8" id="KW-0479">Metal-binding</keyword>
<dbReference type="CDD" id="cd00433">
    <property type="entry name" value="Peptidase_M17"/>
    <property type="match status" value="1"/>
</dbReference>
<dbReference type="HAMAP" id="MF_00181">
    <property type="entry name" value="Cytosol_peptidase_M17"/>
    <property type="match status" value="1"/>
</dbReference>
<keyword evidence="8" id="KW-0464">Manganese</keyword>
<comment type="function">
    <text evidence="7 8">Presumably involved in the processing and regular turnover of intracellular proteins. Catalyzes the removal of unsubstituted N-terminal amino acids from various peptides.</text>
</comment>
<dbReference type="GO" id="GO:0005737">
    <property type="term" value="C:cytoplasm"/>
    <property type="evidence" value="ECO:0007669"/>
    <property type="project" value="UniProtKB-SubCell"/>
</dbReference>
<dbReference type="GO" id="GO:0030145">
    <property type="term" value="F:manganese ion binding"/>
    <property type="evidence" value="ECO:0007669"/>
    <property type="project" value="UniProtKB-UniRule"/>
</dbReference>
<dbReference type="PRINTS" id="PR00481">
    <property type="entry name" value="LAMNOPPTDASE"/>
</dbReference>
<evidence type="ECO:0000256" key="5">
    <source>
        <dbReference type="ARBA" id="ARBA00022670"/>
    </source>
</evidence>
<feature type="binding site" evidence="8">
    <location>
        <position position="285"/>
    </location>
    <ligand>
        <name>Mn(2+)</name>
        <dbReference type="ChEBI" id="CHEBI:29035"/>
        <label>2</label>
    </ligand>
</feature>
<feature type="active site" evidence="8">
    <location>
        <position position="274"/>
    </location>
</feature>
<comment type="cofactor">
    <cofactor evidence="8">
        <name>Mn(2+)</name>
        <dbReference type="ChEBI" id="CHEBI:29035"/>
    </cofactor>
    <text evidence="8">Binds 2 manganese ions per subunit.</text>
</comment>
<protein>
    <recommendedName>
        <fullName evidence="8">Probable cytosol aminopeptidase</fullName>
        <ecNumber evidence="8">3.4.11.1</ecNumber>
    </recommendedName>
    <alternativeName>
        <fullName evidence="8">Leucine aminopeptidase</fullName>
        <shortName evidence="8">LAP</shortName>
        <ecNumber evidence="8">3.4.11.10</ecNumber>
    </alternativeName>
    <alternativeName>
        <fullName evidence="8">Leucyl aminopeptidase</fullName>
    </alternativeName>
</protein>
<dbReference type="InterPro" id="IPR008283">
    <property type="entry name" value="Peptidase_M17_N"/>
</dbReference>
<dbReference type="SUPFAM" id="SSF53187">
    <property type="entry name" value="Zn-dependent exopeptidases"/>
    <property type="match status" value="1"/>
</dbReference>
<dbReference type="GO" id="GO:0070006">
    <property type="term" value="F:metalloaminopeptidase activity"/>
    <property type="evidence" value="ECO:0007669"/>
    <property type="project" value="InterPro"/>
</dbReference>
<dbReference type="SUPFAM" id="SSF52949">
    <property type="entry name" value="Macro domain-like"/>
    <property type="match status" value="1"/>
</dbReference>
<dbReference type="Gene3D" id="3.40.630.10">
    <property type="entry name" value="Zn peptidases"/>
    <property type="match status" value="1"/>
</dbReference>
<comment type="caution">
    <text evidence="10">The sequence shown here is derived from an EMBL/GenBank/DDBJ whole genome shotgun (WGS) entry which is preliminary data.</text>
</comment>
<evidence type="ECO:0000256" key="8">
    <source>
        <dbReference type="HAMAP-Rule" id="MF_00181"/>
    </source>
</evidence>
<evidence type="ECO:0000256" key="2">
    <source>
        <dbReference type="ARBA" id="ARBA00000967"/>
    </source>
</evidence>
<comment type="subcellular location">
    <subcellularLocation>
        <location evidence="8">Cytoplasm</location>
    </subcellularLocation>
</comment>
<dbReference type="AlphaFoldDB" id="A0A4Z1E0U0"/>
<evidence type="ECO:0000313" key="10">
    <source>
        <dbReference type="EMBL" id="TGO04859.1"/>
    </source>
</evidence>
<evidence type="ECO:0000256" key="6">
    <source>
        <dbReference type="ARBA" id="ARBA00022801"/>
    </source>
</evidence>
<dbReference type="EC" id="3.4.11.10" evidence="8"/>
<dbReference type="EC" id="3.4.11.1" evidence="8"/>
<dbReference type="Proteomes" id="UP000297318">
    <property type="component" value="Unassembled WGS sequence"/>
</dbReference>
<dbReference type="RefSeq" id="WP_135850390.1">
    <property type="nucleotide sequence ID" value="NZ_RHPJ01000003.1"/>
</dbReference>
<feature type="binding site" evidence="8">
    <location>
        <position position="346"/>
    </location>
    <ligand>
        <name>Mn(2+)</name>
        <dbReference type="ChEBI" id="CHEBI:29035"/>
        <label>2</label>
    </ligand>
</feature>
<dbReference type="EMBL" id="RHPJ01000003">
    <property type="protein sequence ID" value="TGO04859.1"/>
    <property type="molecule type" value="Genomic_DNA"/>
</dbReference>
<feature type="binding site" evidence="8">
    <location>
        <position position="267"/>
    </location>
    <ligand>
        <name>Mn(2+)</name>
        <dbReference type="ChEBI" id="CHEBI:29035"/>
        <label>2</label>
    </ligand>
</feature>
<dbReference type="Pfam" id="PF00883">
    <property type="entry name" value="Peptidase_M17"/>
    <property type="match status" value="1"/>
</dbReference>
<dbReference type="InterPro" id="IPR011356">
    <property type="entry name" value="Leucine_aapep/pepB"/>
</dbReference>
<gene>
    <name evidence="8" type="primary">pepA</name>
    <name evidence="10" type="ORF">SERN_2452</name>
</gene>
<reference evidence="10 11" key="1">
    <citation type="submission" date="2018-11" db="EMBL/GenBank/DDBJ databases">
        <title>Complete genome sequencing of the Actinobacteria Serinibacter sp. K3-2.</title>
        <authorList>
            <person name="Rakitin A.L."/>
            <person name="Beletsky A.V."/>
            <person name="Mardanov A.V."/>
            <person name="Ravin N.V."/>
            <person name="Gromova A.S."/>
            <person name="Filippova S.N."/>
            <person name="Gal'Chenko V.F."/>
        </authorList>
    </citation>
    <scope>NUCLEOTIDE SEQUENCE [LARGE SCALE GENOMIC DNA]</scope>
    <source>
        <strain evidence="10 11">K3-2</strain>
    </source>
</reference>
<dbReference type="NCBIfam" id="NF002073">
    <property type="entry name" value="PRK00913.1-2"/>
    <property type="match status" value="1"/>
</dbReference>
<dbReference type="PANTHER" id="PTHR11963">
    <property type="entry name" value="LEUCINE AMINOPEPTIDASE-RELATED"/>
    <property type="match status" value="1"/>
</dbReference>
<keyword evidence="5 8" id="KW-0645">Protease</keyword>
<feature type="domain" description="Cytosol aminopeptidase" evidence="9">
    <location>
        <begin position="342"/>
        <end position="349"/>
    </location>
</feature>
<keyword evidence="11" id="KW-1185">Reference proteome</keyword>
<keyword evidence="8" id="KW-0963">Cytoplasm</keyword>
<organism evidence="10 11">
    <name type="scientific">Serinibacter arcticus</name>
    <dbReference type="NCBI Taxonomy" id="1655435"/>
    <lineage>
        <taxon>Bacteria</taxon>
        <taxon>Bacillati</taxon>
        <taxon>Actinomycetota</taxon>
        <taxon>Actinomycetes</taxon>
        <taxon>Micrococcales</taxon>
        <taxon>Beutenbergiaceae</taxon>
        <taxon>Serinibacter</taxon>
    </lineage>
</organism>
<dbReference type="InterPro" id="IPR000819">
    <property type="entry name" value="Peptidase_M17_C"/>
</dbReference>
<accession>A0A4Z1E0U0</accession>
<dbReference type="GO" id="GO:0006508">
    <property type="term" value="P:proteolysis"/>
    <property type="evidence" value="ECO:0007669"/>
    <property type="project" value="UniProtKB-KW"/>
</dbReference>
<sequence>MPSSPVLAARSLETVEAAALVVFLGGGDGEPGTARVLADASEALADELLDAVAALRLTGRADEVTVIPASPLLRASVVVLTGVGGDDAHEPTAEAVRRAAGAAARAAAGHPTIAVVPPSDAAALVGAAYEGAVLGSYSFTRYRPAKAEAAAVDVKVVTGKGRSKDVRAAVERAQVLTQAVAGVRDLVNTSPADLTPAVFADTARTAATGTKVKVAVADLKALRAGGYGGIVGVGQGSVNEPRLVTLSYTPARAKAHVAIVGKGITFDSGGLSLKPPAGMAAMKSDMAGAAAVLHTVLAAAELGLPVRVTGYLALAENMPSGAAQRPSDVITMRGGTTVEVLNTDAEGRLVMADALVDAVALAPDAVLDIATLTGAQLVALGTRVAGVMGTDGVRDAVVAAAGEAGEGAWPMPLPEELRAGLDSPVADIANIGDKFGGMLSAGVFLREFVGETPWAHLDIAGPSFNEGKPWGYTPKGGTGAGLRTLLAYLENVSATGVAQ</sequence>
<keyword evidence="6 8" id="KW-0378">Hydrolase</keyword>
<comment type="catalytic activity">
    <reaction evidence="2 8">
        <text>Release of an N-terminal amino acid, preferentially leucine, but not glutamic or aspartic acids.</text>
        <dbReference type="EC" id="3.4.11.10"/>
    </reaction>
</comment>
<evidence type="ECO:0000256" key="4">
    <source>
        <dbReference type="ARBA" id="ARBA00022438"/>
    </source>
</evidence>
<feature type="binding site" evidence="8">
    <location>
        <position position="344"/>
    </location>
    <ligand>
        <name>Mn(2+)</name>
        <dbReference type="ChEBI" id="CHEBI:29035"/>
        <label>1</label>
    </ligand>
</feature>
<dbReference type="Pfam" id="PF02789">
    <property type="entry name" value="Peptidase_M17_N"/>
    <property type="match status" value="1"/>
</dbReference>
<feature type="binding site" evidence="8">
    <location>
        <position position="346"/>
    </location>
    <ligand>
        <name>Mn(2+)</name>
        <dbReference type="ChEBI" id="CHEBI:29035"/>
        <label>1</label>
    </ligand>
</feature>
<evidence type="ECO:0000313" key="11">
    <source>
        <dbReference type="Proteomes" id="UP000297318"/>
    </source>
</evidence>
<evidence type="ECO:0000256" key="7">
    <source>
        <dbReference type="ARBA" id="ARBA00049972"/>
    </source>
</evidence>
<dbReference type="PANTHER" id="PTHR11963:SF23">
    <property type="entry name" value="CYTOSOL AMINOPEPTIDASE"/>
    <property type="match status" value="1"/>
</dbReference>
<name>A0A4Z1E0U0_9MICO</name>
<feature type="active site" evidence="8">
    <location>
        <position position="348"/>
    </location>
</feature>